<reference evidence="4 5" key="1">
    <citation type="journal article" date="2014" name="Curr. Biol.">
        <title>The genome of the clonal raider ant Cerapachys biroi.</title>
        <authorList>
            <person name="Oxley P.R."/>
            <person name="Ji L."/>
            <person name="Fetter-Pruneda I."/>
            <person name="McKenzie S.K."/>
            <person name="Li C."/>
            <person name="Hu H."/>
            <person name="Zhang G."/>
            <person name="Kronauer D.J."/>
        </authorList>
    </citation>
    <scope>NUCLEOTIDE SEQUENCE [LARGE SCALE GENOMIC DNA]</scope>
</reference>
<keyword evidence="2" id="KW-0479">Metal-binding</keyword>
<dbReference type="EMBL" id="KK107301">
    <property type="protein sequence ID" value="EZA52958.1"/>
    <property type="molecule type" value="Genomic_DNA"/>
</dbReference>
<evidence type="ECO:0000259" key="3">
    <source>
        <dbReference type="Pfam" id="PF13359"/>
    </source>
</evidence>
<evidence type="ECO:0000313" key="5">
    <source>
        <dbReference type="Proteomes" id="UP000053097"/>
    </source>
</evidence>
<dbReference type="Pfam" id="PF13359">
    <property type="entry name" value="DDE_Tnp_4"/>
    <property type="match status" value="1"/>
</dbReference>
<dbReference type="InterPro" id="IPR027806">
    <property type="entry name" value="HARBI1_dom"/>
</dbReference>
<gene>
    <name evidence="4" type="ORF">X777_07635</name>
</gene>
<dbReference type="Proteomes" id="UP000053097">
    <property type="component" value="Unassembled WGS sequence"/>
</dbReference>
<name>A0A026WAE7_OOCBI</name>
<dbReference type="OrthoDB" id="6765180at2759"/>
<proteinExistence type="predicted"/>
<sequence>MAFRNSNRLQCYVCDAIVRPGQLARIDGDDNLIKREIAIMRRDANNRVPLDIADLTRLCVNCNRSLAIERDPTCLRLNVLTQTSSHTCMICNQYANIQRLSVEPYVIRGHQLHIILQELRRVRDLSGRNNCLYNDESSFTDEEFKSIAPISKDQFHELYTFCDPVPRGGHRHVSKRDLLLFLCKLRQGLSNEFFKVIFHYPRRQIVSLTIQSYCRHKGRHLVKPALIVAPDGYILTIQGPYFSDSKNNDAQMLRNEYARDGDARRAWFQDGDILVVDRGYRDVKPILEALRIHVKMPSILEPGQRQFFTEQANESRLVTKTRWIIEARKGI</sequence>
<evidence type="ECO:0000256" key="1">
    <source>
        <dbReference type="ARBA" id="ARBA00001968"/>
    </source>
</evidence>
<accession>A0A026WAE7</accession>
<organism evidence="4 5">
    <name type="scientific">Ooceraea biroi</name>
    <name type="common">Clonal raider ant</name>
    <name type="synonym">Cerapachys biroi</name>
    <dbReference type="NCBI Taxonomy" id="2015173"/>
    <lineage>
        <taxon>Eukaryota</taxon>
        <taxon>Metazoa</taxon>
        <taxon>Ecdysozoa</taxon>
        <taxon>Arthropoda</taxon>
        <taxon>Hexapoda</taxon>
        <taxon>Insecta</taxon>
        <taxon>Pterygota</taxon>
        <taxon>Neoptera</taxon>
        <taxon>Endopterygota</taxon>
        <taxon>Hymenoptera</taxon>
        <taxon>Apocrita</taxon>
        <taxon>Aculeata</taxon>
        <taxon>Formicoidea</taxon>
        <taxon>Formicidae</taxon>
        <taxon>Dorylinae</taxon>
        <taxon>Ooceraea</taxon>
    </lineage>
</organism>
<keyword evidence="5" id="KW-1185">Reference proteome</keyword>
<protein>
    <recommendedName>
        <fullName evidence="3">DDE Tnp4 domain-containing protein</fullName>
    </recommendedName>
</protein>
<dbReference type="GO" id="GO:0046872">
    <property type="term" value="F:metal ion binding"/>
    <property type="evidence" value="ECO:0007669"/>
    <property type="project" value="UniProtKB-KW"/>
</dbReference>
<evidence type="ECO:0000313" key="4">
    <source>
        <dbReference type="EMBL" id="EZA52958.1"/>
    </source>
</evidence>
<comment type="cofactor">
    <cofactor evidence="1">
        <name>a divalent metal cation</name>
        <dbReference type="ChEBI" id="CHEBI:60240"/>
    </cofactor>
</comment>
<dbReference type="AlphaFoldDB" id="A0A026WAE7"/>
<evidence type="ECO:0000256" key="2">
    <source>
        <dbReference type="ARBA" id="ARBA00022723"/>
    </source>
</evidence>
<feature type="domain" description="DDE Tnp4" evidence="3">
    <location>
        <begin position="210"/>
        <end position="327"/>
    </location>
</feature>